<dbReference type="Gene3D" id="1.10.10.10">
    <property type="entry name" value="Winged helix-like DNA-binding domain superfamily/Winged helix DNA-binding domain"/>
    <property type="match status" value="1"/>
</dbReference>
<dbReference type="InterPro" id="IPR000086">
    <property type="entry name" value="NUDIX_hydrolase_dom"/>
</dbReference>
<protein>
    <submittedName>
        <fullName evidence="2">NUDIX domain-containing protein</fullName>
    </submittedName>
</protein>
<reference evidence="3" key="1">
    <citation type="submission" date="2021-11" db="EMBL/GenBank/DDBJ databases">
        <title>Cultivation dependent microbiological survey of springs from the worlds oldest radium mine currently devoted to the extraction of radon-saturated water.</title>
        <authorList>
            <person name="Kapinusova G."/>
            <person name="Smrhova T."/>
            <person name="Strejcek M."/>
            <person name="Suman J."/>
            <person name="Jani K."/>
            <person name="Pajer P."/>
            <person name="Uhlik O."/>
        </authorList>
    </citation>
    <scope>NUCLEOTIDE SEQUENCE [LARGE SCALE GENOMIC DNA]</scope>
    <source>
        <strain evidence="3">J379</strain>
    </source>
</reference>
<feature type="domain" description="Nudix hydrolase" evidence="1">
    <location>
        <begin position="13"/>
        <end position="165"/>
    </location>
</feature>
<sequence length="224" mass="24315">MWTARNSEGYEAPAALAVDTVLLTARAGDLLVLATQIDDGHRALPGGLVGAGESPEDTARRKLAEKTGVTDVYVEQLAAFANPGRDPRGWIPSIAHLALVPPDTKPRDPDAAWITARGRHRWAFDHHDIVRTALNRVEGKLWWSNVAVGILPASFPLSKARTVYEAIAHTHYDPATFARDLKATGLIEPTGETSAQGPGRPAALYRFTTRDPSWGAGRRKRMAT</sequence>
<dbReference type="SUPFAM" id="SSF55811">
    <property type="entry name" value="Nudix"/>
    <property type="match status" value="1"/>
</dbReference>
<evidence type="ECO:0000313" key="3">
    <source>
        <dbReference type="Proteomes" id="UP001058860"/>
    </source>
</evidence>
<dbReference type="CDD" id="cd18873">
    <property type="entry name" value="NUDIX_NadM_like"/>
    <property type="match status" value="1"/>
</dbReference>
<dbReference type="PROSITE" id="PS51462">
    <property type="entry name" value="NUDIX"/>
    <property type="match status" value="1"/>
</dbReference>
<gene>
    <name evidence="2" type="ORF">LRS13_09540</name>
</gene>
<name>A0ABY5PMF4_9ACTN</name>
<dbReference type="Pfam" id="PF00293">
    <property type="entry name" value="NUDIX"/>
    <property type="match status" value="1"/>
</dbReference>
<evidence type="ECO:0000259" key="1">
    <source>
        <dbReference type="PROSITE" id="PS51462"/>
    </source>
</evidence>
<dbReference type="InterPro" id="IPR036390">
    <property type="entry name" value="WH_DNA-bd_sf"/>
</dbReference>
<accession>A0ABY5PMF4</accession>
<dbReference type="Gene3D" id="3.90.79.10">
    <property type="entry name" value="Nucleoside Triphosphate Pyrophosphohydrolase"/>
    <property type="match status" value="1"/>
</dbReference>
<proteinExistence type="predicted"/>
<dbReference type="PANTHER" id="PTHR43736:SF4">
    <property type="entry name" value="SLR1690 PROTEIN"/>
    <property type="match status" value="1"/>
</dbReference>
<dbReference type="Proteomes" id="UP001058860">
    <property type="component" value="Chromosome"/>
</dbReference>
<dbReference type="EMBL" id="CP088295">
    <property type="protein sequence ID" value="UUY05742.1"/>
    <property type="molecule type" value="Genomic_DNA"/>
</dbReference>
<organism evidence="2 3">
    <name type="scientific">Svornostia abyssi</name>
    <dbReference type="NCBI Taxonomy" id="2898438"/>
    <lineage>
        <taxon>Bacteria</taxon>
        <taxon>Bacillati</taxon>
        <taxon>Actinomycetota</taxon>
        <taxon>Thermoleophilia</taxon>
        <taxon>Solirubrobacterales</taxon>
        <taxon>Baekduiaceae</taxon>
        <taxon>Svornostia</taxon>
    </lineage>
</organism>
<dbReference type="InterPro" id="IPR054105">
    <property type="entry name" value="WHD_NrtR"/>
</dbReference>
<dbReference type="PANTHER" id="PTHR43736">
    <property type="entry name" value="ADP-RIBOSE PYROPHOSPHATASE"/>
    <property type="match status" value="1"/>
</dbReference>
<dbReference type="Pfam" id="PF21906">
    <property type="entry name" value="WHD_NrtR"/>
    <property type="match status" value="1"/>
</dbReference>
<dbReference type="RefSeq" id="WP_353866186.1">
    <property type="nucleotide sequence ID" value="NZ_CP088295.1"/>
</dbReference>
<keyword evidence="3" id="KW-1185">Reference proteome</keyword>
<evidence type="ECO:0000313" key="2">
    <source>
        <dbReference type="EMBL" id="UUY05742.1"/>
    </source>
</evidence>
<dbReference type="InterPro" id="IPR015797">
    <property type="entry name" value="NUDIX_hydrolase-like_dom_sf"/>
</dbReference>
<dbReference type="SUPFAM" id="SSF46785">
    <property type="entry name" value="Winged helix' DNA-binding domain"/>
    <property type="match status" value="1"/>
</dbReference>
<dbReference type="InterPro" id="IPR036388">
    <property type="entry name" value="WH-like_DNA-bd_sf"/>
</dbReference>